<dbReference type="Proteomes" id="UP000822688">
    <property type="component" value="Chromosome 5"/>
</dbReference>
<evidence type="ECO:0000313" key="3">
    <source>
        <dbReference type="EMBL" id="KAG0575868.1"/>
    </source>
</evidence>
<dbReference type="EMBL" id="CM026425">
    <property type="protein sequence ID" value="KAG0575868.1"/>
    <property type="molecule type" value="Genomic_DNA"/>
</dbReference>
<dbReference type="PANTHER" id="PTHR14240:SF1">
    <property type="entry name" value="PROTEIN FANTOM-RELATED"/>
    <property type="match status" value="1"/>
</dbReference>
<feature type="region of interest" description="Disordered" evidence="2">
    <location>
        <begin position="1"/>
        <end position="26"/>
    </location>
</feature>
<evidence type="ECO:0000256" key="2">
    <source>
        <dbReference type="SAM" id="MobiDB-lite"/>
    </source>
</evidence>
<dbReference type="GO" id="GO:1905515">
    <property type="term" value="P:non-motile cilium assembly"/>
    <property type="evidence" value="ECO:0007669"/>
    <property type="project" value="TreeGrafter"/>
</dbReference>
<protein>
    <submittedName>
        <fullName evidence="3">Uncharacterized protein</fullName>
    </submittedName>
</protein>
<dbReference type="AlphaFoldDB" id="A0A8T0HZY6"/>
<feature type="region of interest" description="Disordered" evidence="2">
    <location>
        <begin position="152"/>
        <end position="171"/>
    </location>
</feature>
<feature type="region of interest" description="Disordered" evidence="2">
    <location>
        <begin position="186"/>
        <end position="217"/>
    </location>
</feature>
<dbReference type="PANTHER" id="PTHR14240">
    <property type="entry name" value="RETINITIS PIGMENTOSA GTPASE REGULATOR-INTERACTING PROTEIN"/>
    <property type="match status" value="1"/>
</dbReference>
<feature type="compositionally biased region" description="Polar residues" evidence="2">
    <location>
        <begin position="202"/>
        <end position="214"/>
    </location>
</feature>
<comment type="caution">
    <text evidence="3">The sequence shown here is derived from an EMBL/GenBank/DDBJ whole genome shotgun (WGS) entry which is preliminary data.</text>
</comment>
<name>A0A8T0HZY6_CERPU</name>
<keyword evidence="4" id="KW-1185">Reference proteome</keyword>
<evidence type="ECO:0000256" key="1">
    <source>
        <dbReference type="SAM" id="Coils"/>
    </source>
</evidence>
<sequence length="367" mass="42263">MAHSCDISQFGGSLQPKRRARRGLEGGPISEDRFLQLQSEVYRLRREANAREDEHKLLVARLSRAEDAAKRNMRDCFQQSLEPCKMKTNIIAAVNHTFYVDQKMQELDDKLREKQREIVRITEFNRQYKADIYSLRTRLDIILRQTRRTTPFVSPRDISSAGSEKGAKELRKEVQKLQTENLNLQFQISSLSQPPPSREAESQSSQDMQDNGTQAEEGELPGECVLKQSLQSAQEASAKFVSAQMLETWQQLDGLQIRYDKSMAELQTLKQNHEKLLGKLRDANQELNEERRKSMRLEMSEKRLSQELLAAQQTRALLQQARQQNLQLERENNELIAAALRTHVKPKPNKVEDKVIVPASQPQESLA</sequence>
<accession>A0A8T0HZY6</accession>
<gene>
    <name evidence="3" type="ORF">KC19_5G036200</name>
</gene>
<reference evidence="3" key="1">
    <citation type="submission" date="2020-06" db="EMBL/GenBank/DDBJ databases">
        <title>WGS assembly of Ceratodon purpureus strain R40.</title>
        <authorList>
            <person name="Carey S.B."/>
            <person name="Jenkins J."/>
            <person name="Shu S."/>
            <person name="Lovell J.T."/>
            <person name="Sreedasyam A."/>
            <person name="Maumus F."/>
            <person name="Tiley G.P."/>
            <person name="Fernandez-Pozo N."/>
            <person name="Barry K."/>
            <person name="Chen C."/>
            <person name="Wang M."/>
            <person name="Lipzen A."/>
            <person name="Daum C."/>
            <person name="Saski C.A."/>
            <person name="Payton A.C."/>
            <person name="Mcbreen J.C."/>
            <person name="Conrad R.E."/>
            <person name="Kollar L.M."/>
            <person name="Olsson S."/>
            <person name="Huttunen S."/>
            <person name="Landis J.B."/>
            <person name="Wickett N.J."/>
            <person name="Johnson M.G."/>
            <person name="Rensing S.A."/>
            <person name="Grimwood J."/>
            <person name="Schmutz J."/>
            <person name="Mcdaniel S.F."/>
        </authorList>
    </citation>
    <scope>NUCLEOTIDE SEQUENCE</scope>
    <source>
        <strain evidence="3">R40</strain>
    </source>
</reference>
<dbReference type="GO" id="GO:0035869">
    <property type="term" value="C:ciliary transition zone"/>
    <property type="evidence" value="ECO:0007669"/>
    <property type="project" value="TreeGrafter"/>
</dbReference>
<organism evidence="3 4">
    <name type="scientific">Ceratodon purpureus</name>
    <name type="common">Fire moss</name>
    <name type="synonym">Dicranum purpureum</name>
    <dbReference type="NCBI Taxonomy" id="3225"/>
    <lineage>
        <taxon>Eukaryota</taxon>
        <taxon>Viridiplantae</taxon>
        <taxon>Streptophyta</taxon>
        <taxon>Embryophyta</taxon>
        <taxon>Bryophyta</taxon>
        <taxon>Bryophytina</taxon>
        <taxon>Bryopsida</taxon>
        <taxon>Dicranidae</taxon>
        <taxon>Pseudoditrichales</taxon>
        <taxon>Ditrichaceae</taxon>
        <taxon>Ceratodon</taxon>
    </lineage>
</organism>
<evidence type="ECO:0000313" key="4">
    <source>
        <dbReference type="Proteomes" id="UP000822688"/>
    </source>
</evidence>
<feature type="coiled-coil region" evidence="1">
    <location>
        <begin position="252"/>
        <end position="338"/>
    </location>
</feature>
<proteinExistence type="predicted"/>
<feature type="compositionally biased region" description="Polar residues" evidence="2">
    <location>
        <begin position="1"/>
        <end position="12"/>
    </location>
</feature>
<dbReference type="InterPro" id="IPR031139">
    <property type="entry name" value="RPGRIP1_fam"/>
</dbReference>
<keyword evidence="1" id="KW-0175">Coiled coil</keyword>